<keyword evidence="3" id="KW-1185">Reference proteome</keyword>
<evidence type="ECO:0000313" key="2">
    <source>
        <dbReference type="EMBL" id="KAL1893335.1"/>
    </source>
</evidence>
<feature type="compositionally biased region" description="Basic and acidic residues" evidence="1">
    <location>
        <begin position="659"/>
        <end position="668"/>
    </location>
</feature>
<organism evidence="2 3">
    <name type="scientific">Sporothrix stenoceras</name>
    <dbReference type="NCBI Taxonomy" id="5173"/>
    <lineage>
        <taxon>Eukaryota</taxon>
        <taxon>Fungi</taxon>
        <taxon>Dikarya</taxon>
        <taxon>Ascomycota</taxon>
        <taxon>Pezizomycotina</taxon>
        <taxon>Sordariomycetes</taxon>
        <taxon>Sordariomycetidae</taxon>
        <taxon>Ophiostomatales</taxon>
        <taxon>Ophiostomataceae</taxon>
        <taxon>Sporothrix</taxon>
    </lineage>
</organism>
<evidence type="ECO:0000313" key="3">
    <source>
        <dbReference type="Proteomes" id="UP001583186"/>
    </source>
</evidence>
<feature type="region of interest" description="Disordered" evidence="1">
    <location>
        <begin position="582"/>
        <end position="672"/>
    </location>
</feature>
<proteinExistence type="predicted"/>
<feature type="compositionally biased region" description="Low complexity" evidence="1">
    <location>
        <begin position="132"/>
        <end position="144"/>
    </location>
</feature>
<gene>
    <name evidence="2" type="ORF">Sste5346_006513</name>
</gene>
<comment type="caution">
    <text evidence="2">The sequence shown here is derived from an EMBL/GenBank/DDBJ whole genome shotgun (WGS) entry which is preliminary data.</text>
</comment>
<name>A0ABR3YY72_9PEZI</name>
<accession>A0ABR3YY72</accession>
<feature type="compositionally biased region" description="Gly residues" evidence="1">
    <location>
        <begin position="588"/>
        <end position="605"/>
    </location>
</feature>
<reference evidence="2 3" key="1">
    <citation type="journal article" date="2024" name="IMA Fungus">
        <title>IMA Genome - F19 : A genome assembly and annotation guide to empower mycologists, including annotated draft genome sequences of Ceratocystis pirilliformis, Diaporthe australafricana, Fusarium ophioides, Paecilomyces lecythidis, and Sporothrix stenoceras.</title>
        <authorList>
            <person name="Aylward J."/>
            <person name="Wilson A.M."/>
            <person name="Visagie C.M."/>
            <person name="Spraker J."/>
            <person name="Barnes I."/>
            <person name="Buitendag C."/>
            <person name="Ceriani C."/>
            <person name="Del Mar Angel L."/>
            <person name="du Plessis D."/>
            <person name="Fuchs T."/>
            <person name="Gasser K."/>
            <person name="Kramer D."/>
            <person name="Li W."/>
            <person name="Munsamy K."/>
            <person name="Piso A."/>
            <person name="Price J.L."/>
            <person name="Sonnekus B."/>
            <person name="Thomas C."/>
            <person name="van der Nest A."/>
            <person name="van Dijk A."/>
            <person name="van Heerden A."/>
            <person name="van Vuuren N."/>
            <person name="Yilmaz N."/>
            <person name="Duong T.A."/>
            <person name="van der Merwe N.A."/>
            <person name="Wingfield M.J."/>
            <person name="Wingfield B.D."/>
        </authorList>
    </citation>
    <scope>NUCLEOTIDE SEQUENCE [LARGE SCALE GENOMIC DNA]</scope>
    <source>
        <strain evidence="2 3">CMW 5346</strain>
    </source>
</reference>
<feature type="region of interest" description="Disordered" evidence="1">
    <location>
        <begin position="867"/>
        <end position="923"/>
    </location>
</feature>
<feature type="region of interest" description="Disordered" evidence="1">
    <location>
        <begin position="480"/>
        <end position="562"/>
    </location>
</feature>
<dbReference type="Proteomes" id="UP001583186">
    <property type="component" value="Unassembled WGS sequence"/>
</dbReference>
<sequence length="953" mass="103415">MLTTSASSLAPRVRLAQSRILGSRTLAAAGTVAVLTRHRNQQQTRGFRFGWWADHIDHDQRREMRRRYKALRHRYSDAVNRKMLWEQQHANSADAAQAYRRFAHHYWQPKRCFAFSRHRSNKDNFYKSPEMGSTSRSTGTTSTGKDQTIEDVERNAWGHLLFRDGDSKQPSWSSSFDDIRSYIAKRQAEILNETPFGTPADKKTASSASASVSASASAKTVQPDADYVIDPITNRKVSMSSAKSTPDEIVNPPTSGFGVYDMDLPPTQAEIHAYKNVPINDTPSTNSTIGAAVADSINAKDLDGAEAPKYDDLDKYKPIKYNEPDGKPTESPVEIGHEGYDQSEVQQYKPFKWNEPDGKPVDKTVELGHEGYDPEELAKYKPFHWNEPDGQPTTKPVEVGHAGYDPAEVQKYQAFMWNEPHGQPKDETVELGHAGYDQAEVQQYQPFGYHEPHGQPPIANEEKGHHGYDAAEVQSYKAFRYNEPDGKPASPTGELGHEGYDPAEVQTYQAFRYNEPDGKAPTAAEDVTDSSELSSYGAVRYQEPNGKPATAADSTTNGLRDYDMKTANTQLYDEASSKVLRKLNSLSHGGGETGAPGSGSRGSGSGSNSASGKRTTPTGGHPSRAALESSMSRINAEHDAIDKLASVSVKSHKSRSRKQLTDAERRQAQADPYCTKPQGLETAYAEECGGEGTAPIFVKTHKRVERPAATTLEAAAETSTPTGPVVYKILAYNPGMNTIDIAETSSAVPDASSPMPPADVLLRLSNPAKFFPHFEPLRAQGFEIVSGSGDVLIFRKVREPSDNGNAPTKKAAQSTVQKTVRRAMPATNVNPIDMTGGQGYVPPSTANFVSPTGYVNLDLPPLHEGAAARSADLPSPPKSASKAASAKASATGFQSGIGVRREEPVFSGPKDNSSKASAADKTPGVAKRMVVGATWVAGVSYAIGVASEYVKGR</sequence>
<evidence type="ECO:0000256" key="1">
    <source>
        <dbReference type="SAM" id="MobiDB-lite"/>
    </source>
</evidence>
<protein>
    <submittedName>
        <fullName evidence="2">Uncharacterized protein</fullName>
    </submittedName>
</protein>
<feature type="compositionally biased region" description="Low complexity" evidence="1">
    <location>
        <begin position="878"/>
        <end position="890"/>
    </location>
</feature>
<feature type="region of interest" description="Disordered" evidence="1">
    <location>
        <begin position="124"/>
        <end position="147"/>
    </location>
</feature>
<dbReference type="EMBL" id="JAWCUI010000038">
    <property type="protein sequence ID" value="KAL1893335.1"/>
    <property type="molecule type" value="Genomic_DNA"/>
</dbReference>